<feature type="compositionally biased region" description="Basic and acidic residues" evidence="5">
    <location>
        <begin position="1200"/>
        <end position="1217"/>
    </location>
</feature>
<feature type="region of interest" description="Disordered" evidence="5">
    <location>
        <begin position="1"/>
        <end position="45"/>
    </location>
</feature>
<feature type="compositionally biased region" description="Polar residues" evidence="5">
    <location>
        <begin position="1087"/>
        <end position="1123"/>
    </location>
</feature>
<feature type="region of interest" description="Disordered" evidence="5">
    <location>
        <begin position="595"/>
        <end position="639"/>
    </location>
</feature>
<feature type="region of interest" description="Disordered" evidence="5">
    <location>
        <begin position="58"/>
        <end position="83"/>
    </location>
</feature>
<organism evidence="7">
    <name type="scientific">Anopheles atroparvus</name>
    <name type="common">European mosquito</name>
    <dbReference type="NCBI Taxonomy" id="41427"/>
    <lineage>
        <taxon>Eukaryota</taxon>
        <taxon>Metazoa</taxon>
        <taxon>Ecdysozoa</taxon>
        <taxon>Arthropoda</taxon>
        <taxon>Hexapoda</taxon>
        <taxon>Insecta</taxon>
        <taxon>Pterygota</taxon>
        <taxon>Neoptera</taxon>
        <taxon>Endopterygota</taxon>
        <taxon>Diptera</taxon>
        <taxon>Nematocera</taxon>
        <taxon>Culicoidea</taxon>
        <taxon>Culicidae</taxon>
        <taxon>Anophelinae</taxon>
        <taxon>Anopheles</taxon>
    </lineage>
</organism>
<feature type="compositionally biased region" description="Basic residues" evidence="5">
    <location>
        <begin position="1"/>
        <end position="12"/>
    </location>
</feature>
<evidence type="ECO:0000256" key="4">
    <source>
        <dbReference type="PROSITE-ProRule" id="PRU01371"/>
    </source>
</evidence>
<feature type="compositionally biased region" description="Low complexity" evidence="5">
    <location>
        <begin position="1253"/>
        <end position="1269"/>
    </location>
</feature>
<feature type="compositionally biased region" description="Basic and acidic residues" evidence="5">
    <location>
        <begin position="791"/>
        <end position="807"/>
    </location>
</feature>
<dbReference type="PROSITE" id="PS52027">
    <property type="entry name" value="ZF_C2HC_C3H"/>
    <property type="match status" value="1"/>
</dbReference>
<sequence>MWNKLFKSKSKSSKNLSNRSCSGSGFSVVDPAGESSNGQCNAPSSSVAQFEQYGSSVGVAPEPVRLRSRSAVRNPDALDLATSANSHRDSIGVQMCGIPMRRSKLSSAFKSLSLKRSASKSRLKQAASGPPPADGERPQAAPLLADEYDVLIAGKRASLRPCKSDNNLNEKQQYTEAEKEEPVYIEQCKPYVPFDVSSEPPPNLELQACHICSRKFAPASLTKHIGICERVQARKRKPFDSSRQRREGTELASYLPKNFGLPQKTVSSSNEAIPVRKLSLSKTPTFERKEFNPATVMSTSMPSAVSTPKPALKRSMSQQNEPCPYCERCFGMKAYDRHVEWCREKALLSKNAGNNQSISAAKERLQARIQYKAPQIRSKRALNREKYSGSLSCGGSTNSLAELDLHMPRHNSMSSSVSSDNRKPHPSTSLQQLSLSIGTNVAKDPNANTKREETRKVTKRTKTFTLSSDRLQSDANNNHKSSNSTSNANLQHSSKSSCHSYHQQLVGSNRNEPGCRTQAKTLLNRSTLDNAIAGNRPEKPRPVEHQLKVEKFEIIGHNQCERLTNRPVLAQTVRCTMSNRRQLEELFSPATSLIHASSPVSTSTSTSRLNQMASSAATNEGNKSTGDGATRTSPHNSNFRRAYSLRMPRKVSRPMYVEKAKSNIQKGITDDGPVSPNFLKSSEYDELPIKSTFNALQMAEPKPKLRDSSTIRKNLKLDIKDPTHPATAGDLPLSKTDSLAVFLKYETELALSEKDMKDKSNSLSKRTSSLSAEANQQRKQEPLSVIHLPVKKPETPPTHEQESKPDRGATPSVEEPTLAKKQSQKLVPIKLEPINITYNGTGPVDSSEPYKPVVISLDAIIGKSNCAKPKDPQFDKENRSDNHYIDPKLINKCDNLPINGVKATTMDIEVLPSGSSRTSSSSDTNLGTTSNGGLVEGKQLLMKTVEPEVDRNVPPPPPPRKSIKVFQKPPDRTNAEKSSSETSNDDSGSSNGSSPTGSHSTSPVDNRITEDSTKSDKRSQLTRQDREDSGYRTGQDSLPDTGSTRESQEHVSKLSTLPVPIATADCALKTPPSSVATDIVKRPISSPPSTVNGQPNVRTIRSPSSAGTTAPLVSSGEQKSQPPIVSALEDFDVDEFMQSLDNLHRRSPDSAKDFKQSLFGRTQSSVGGRSVSAGHTTVASSKRSNSLDSSNSNTIVSTSHFERTEASRGVPRVDVRVRNGSGTASNHNSSNSSSSISSPSHYSKCFTSNPYYSNSTHNNNSPHNHSTSNGNRGVGESATRTSEAAAHPMAQRMNHARNSPLVARRRASDESNVFSLPSVSPASGGCMGTTSTVQNLPNIHQTVADQWRNGNGNTGHHQHHAGNAHVPARSYFSSPSPVNGRNSSYNSQAYHASHTGTPSSTTPTSSHWQGTAFHDPRFPAESFDHLERDLLKSVQELDRMCGSSSSVCSIDSEELYSVDDYPRHKRSSERSQASADSAYRSSLSTQSPPDYAPPVPLRQGHRPSSRSSTASQNQQAPMAEPPDSTFNALPSHTSLPPLTSAVALTGHSVDMHPHKDGMDNSGPNLIMNPISKFCHECGARFMVSSAKFCMSCGVRRLMME</sequence>
<feature type="region of interest" description="Disordered" evidence="5">
    <location>
        <begin position="1161"/>
        <end position="1240"/>
    </location>
</feature>
<feature type="compositionally biased region" description="Polar residues" evidence="5">
    <location>
        <begin position="1470"/>
        <end position="1488"/>
    </location>
</feature>
<feature type="domain" description="C2HC/C3H-type" evidence="6">
    <location>
        <begin position="205"/>
        <end position="234"/>
    </location>
</feature>
<feature type="compositionally biased region" description="Polar residues" evidence="5">
    <location>
        <begin position="1371"/>
        <end position="1390"/>
    </location>
</feature>
<feature type="compositionally biased region" description="Polar residues" evidence="5">
    <location>
        <begin position="34"/>
        <end position="45"/>
    </location>
</feature>
<feature type="region of interest" description="Disordered" evidence="5">
    <location>
        <begin position="410"/>
        <end position="514"/>
    </location>
</feature>
<feature type="compositionally biased region" description="Low complexity" evidence="5">
    <location>
        <begin position="476"/>
        <end position="489"/>
    </location>
</feature>
<dbReference type="Pfam" id="PF13913">
    <property type="entry name" value="zf-C2HC_2"/>
    <property type="match status" value="2"/>
</dbReference>
<feature type="compositionally biased region" description="Low complexity" evidence="5">
    <location>
        <begin position="13"/>
        <end position="24"/>
    </location>
</feature>
<feature type="compositionally biased region" description="Polar residues" evidence="5">
    <location>
        <begin position="466"/>
        <end position="475"/>
    </location>
</feature>
<feature type="region of interest" description="Disordered" evidence="5">
    <location>
        <begin position="116"/>
        <end position="139"/>
    </location>
</feature>
<evidence type="ECO:0000313" key="7">
    <source>
        <dbReference type="EnsemblMetazoa" id="AATE020152-PA.1"/>
    </source>
</evidence>
<keyword evidence="1" id="KW-0479">Metal-binding</keyword>
<feature type="compositionally biased region" description="Polar residues" evidence="5">
    <location>
        <begin position="490"/>
        <end position="511"/>
    </location>
</feature>
<feature type="compositionally biased region" description="Basic and acidic residues" evidence="5">
    <location>
        <begin position="1007"/>
        <end position="1030"/>
    </location>
</feature>
<feature type="compositionally biased region" description="Low complexity" evidence="5">
    <location>
        <begin position="1393"/>
        <end position="1407"/>
    </location>
</feature>
<accession>A0A182JL81</accession>
<feature type="compositionally biased region" description="Low complexity" evidence="5">
    <location>
        <begin position="913"/>
        <end position="922"/>
    </location>
</feature>
<feature type="region of interest" description="Disordered" evidence="5">
    <location>
        <begin position="753"/>
        <end position="824"/>
    </location>
</feature>
<feature type="compositionally biased region" description="Low complexity" evidence="5">
    <location>
        <begin position="1225"/>
        <end position="1240"/>
    </location>
</feature>
<feature type="region of interest" description="Disordered" evidence="5">
    <location>
        <begin position="1078"/>
        <end position="1123"/>
    </location>
</feature>
<feature type="compositionally biased region" description="Polar residues" evidence="5">
    <location>
        <begin position="1524"/>
        <end position="1533"/>
    </location>
</feature>
<dbReference type="EnsemblMetazoa" id="AATE020152-RA">
    <property type="protein sequence ID" value="AATE020152-PA.1"/>
    <property type="gene ID" value="AATE020152"/>
</dbReference>
<feature type="compositionally biased region" description="Low complexity" evidence="5">
    <location>
        <begin position="761"/>
        <end position="771"/>
    </location>
</feature>
<feature type="compositionally biased region" description="Polar residues" evidence="5">
    <location>
        <begin position="1161"/>
        <end position="1179"/>
    </location>
</feature>
<dbReference type="GO" id="GO:0008270">
    <property type="term" value="F:zinc ion binding"/>
    <property type="evidence" value="ECO:0007669"/>
    <property type="project" value="UniProtKB-KW"/>
</dbReference>
<evidence type="ECO:0000259" key="6">
    <source>
        <dbReference type="PROSITE" id="PS52027"/>
    </source>
</evidence>
<reference evidence="7" key="1">
    <citation type="submission" date="2022-08" db="UniProtKB">
        <authorList>
            <consortium name="EnsemblMetazoa"/>
        </authorList>
    </citation>
    <scope>IDENTIFICATION</scope>
    <source>
        <strain evidence="7">EBRO</strain>
    </source>
</reference>
<proteinExistence type="predicted"/>
<feature type="compositionally biased region" description="Basic and acidic residues" evidence="5">
    <location>
        <begin position="969"/>
        <end position="979"/>
    </location>
</feature>
<dbReference type="InterPro" id="IPR049899">
    <property type="entry name" value="Znf_C2HC_C3H"/>
</dbReference>
<evidence type="ECO:0000256" key="2">
    <source>
        <dbReference type="ARBA" id="ARBA00022771"/>
    </source>
</evidence>
<feature type="region of interest" description="Disordered" evidence="5">
    <location>
        <begin position="1461"/>
        <end position="1533"/>
    </location>
</feature>
<feature type="compositionally biased region" description="Low complexity" evidence="5">
    <location>
        <begin position="980"/>
        <end position="1003"/>
    </location>
</feature>
<feature type="compositionally biased region" description="Low complexity" evidence="5">
    <location>
        <begin position="1180"/>
        <end position="1193"/>
    </location>
</feature>
<feature type="compositionally biased region" description="Polar residues" evidence="5">
    <location>
        <begin position="1505"/>
        <end position="1516"/>
    </location>
</feature>
<feature type="compositionally biased region" description="Polar residues" evidence="5">
    <location>
        <begin position="1310"/>
        <end position="1321"/>
    </location>
</feature>
<feature type="compositionally biased region" description="Polar residues" evidence="5">
    <location>
        <begin position="923"/>
        <end position="932"/>
    </location>
</feature>
<feature type="compositionally biased region" description="Low complexity" evidence="5">
    <location>
        <begin position="597"/>
        <end position="607"/>
    </location>
</feature>
<feature type="compositionally biased region" description="Polar residues" evidence="5">
    <location>
        <begin position="608"/>
        <end position="639"/>
    </location>
</feature>
<evidence type="ECO:0000256" key="5">
    <source>
        <dbReference type="SAM" id="MobiDB-lite"/>
    </source>
</evidence>
<feature type="region of interest" description="Disordered" evidence="5">
    <location>
        <begin position="1253"/>
        <end position="1325"/>
    </location>
</feature>
<name>A0A182JL81_ANOAO</name>
<evidence type="ECO:0000256" key="3">
    <source>
        <dbReference type="ARBA" id="ARBA00022833"/>
    </source>
</evidence>
<evidence type="ECO:0000256" key="1">
    <source>
        <dbReference type="ARBA" id="ARBA00022723"/>
    </source>
</evidence>
<keyword evidence="2 4" id="KW-0863">Zinc-finger</keyword>
<feature type="compositionally biased region" description="Polar residues" evidence="5">
    <location>
        <begin position="1032"/>
        <end position="1045"/>
    </location>
</feature>
<feature type="compositionally biased region" description="Polar residues" evidence="5">
    <location>
        <begin position="426"/>
        <end position="439"/>
    </location>
</feature>
<keyword evidence="3" id="KW-0862">Zinc</keyword>
<dbReference type="STRING" id="41427.A0A182JL81"/>
<feature type="region of interest" description="Disordered" evidence="5">
    <location>
        <begin position="1367"/>
        <end position="1413"/>
    </location>
</feature>
<protein>
    <recommendedName>
        <fullName evidence="6">C2HC/C3H-type domain-containing protein</fullName>
    </recommendedName>
</protein>
<dbReference type="VEuPathDB" id="VectorBase:AATE020152"/>
<feature type="region of interest" description="Disordered" evidence="5">
    <location>
        <begin position="909"/>
        <end position="1056"/>
    </location>
</feature>